<organism evidence="3">
    <name type="scientific">Gongylonema pulchrum</name>
    <dbReference type="NCBI Taxonomy" id="637853"/>
    <lineage>
        <taxon>Eukaryota</taxon>
        <taxon>Metazoa</taxon>
        <taxon>Ecdysozoa</taxon>
        <taxon>Nematoda</taxon>
        <taxon>Chromadorea</taxon>
        <taxon>Rhabditida</taxon>
        <taxon>Spirurina</taxon>
        <taxon>Spiruromorpha</taxon>
        <taxon>Spiruroidea</taxon>
        <taxon>Gongylonematidae</taxon>
        <taxon>Gongylonema</taxon>
    </lineage>
</organism>
<sequence length="47" mass="5484">MKYPQFADHRVFIMGESYGAVYTTTMLEHIIDNATEFPIKIEVPIEH</sequence>
<keyword evidence="2" id="KW-1185">Reference proteome</keyword>
<evidence type="ECO:0000313" key="3">
    <source>
        <dbReference type="WBParaSite" id="GPUH_0002316901-mRNA-1"/>
    </source>
</evidence>
<gene>
    <name evidence="1" type="ORF">GPUH_LOCUS23140</name>
</gene>
<protein>
    <submittedName>
        <fullName evidence="3">Carboxypeptidase</fullName>
    </submittedName>
</protein>
<evidence type="ECO:0000313" key="2">
    <source>
        <dbReference type="Proteomes" id="UP000271098"/>
    </source>
</evidence>
<evidence type="ECO:0000313" key="1">
    <source>
        <dbReference type="EMBL" id="VDN41046.1"/>
    </source>
</evidence>
<dbReference type="Gene3D" id="3.40.50.1820">
    <property type="entry name" value="alpha/beta hydrolase"/>
    <property type="match status" value="1"/>
</dbReference>
<dbReference type="AlphaFoldDB" id="A0A183EQ99"/>
<dbReference type="SUPFAM" id="SSF53474">
    <property type="entry name" value="alpha/beta-Hydrolases"/>
    <property type="match status" value="1"/>
</dbReference>
<dbReference type="WBParaSite" id="GPUH_0002316901-mRNA-1">
    <property type="protein sequence ID" value="GPUH_0002316901-mRNA-1"/>
    <property type="gene ID" value="GPUH_0002316901"/>
</dbReference>
<dbReference type="EMBL" id="UYRT01096935">
    <property type="protein sequence ID" value="VDN41046.1"/>
    <property type="molecule type" value="Genomic_DNA"/>
</dbReference>
<name>A0A183EQ99_9BILA</name>
<reference evidence="3" key="1">
    <citation type="submission" date="2016-06" db="UniProtKB">
        <authorList>
            <consortium name="WormBaseParasite"/>
        </authorList>
    </citation>
    <scope>IDENTIFICATION</scope>
</reference>
<dbReference type="Proteomes" id="UP000271098">
    <property type="component" value="Unassembled WGS sequence"/>
</dbReference>
<reference evidence="1 2" key="2">
    <citation type="submission" date="2018-11" db="EMBL/GenBank/DDBJ databases">
        <authorList>
            <consortium name="Pathogen Informatics"/>
        </authorList>
    </citation>
    <scope>NUCLEOTIDE SEQUENCE [LARGE SCALE GENOMIC DNA]</scope>
</reference>
<proteinExistence type="predicted"/>
<dbReference type="InterPro" id="IPR029058">
    <property type="entry name" value="AB_hydrolase_fold"/>
</dbReference>
<accession>A0A183EQ99</accession>